<dbReference type="EMBL" id="HQ630627">
    <property type="protein sequence ID" value="AEH03588.1"/>
    <property type="molecule type" value="Genomic_DNA"/>
</dbReference>
<proteinExistence type="predicted"/>
<protein>
    <submittedName>
        <fullName evidence="1">Tail sheath protein</fullName>
    </submittedName>
</protein>
<sequence length="911" mass="96202">MAANPNPGMISQMPSLNIVTGEEFLEVIKRETDGSYKNYRLMVSKIRTNEGLSAYEVAVKNGFVGTEQEWLDSLQGKSIYQLALEHGFVGSEQEYLDSLKGEAGKSAYQTAVDEGYTGTEAQWLQTLVGQSAYDIAVEQGFVGDKDAWLASLKGEKGDKGDDADLTAEKLQELLNLHGYTIEQSLRVLGDNSGVIANAGFFNFLFLFDKRLNNRANDDVDKVPQRMVEMGRMEAEGYSYWKNEPASTDDPSGPLPAVPDSELRLFDDGKFQIGSLNDYIEFGDGSKVSIVVGGSAVTYDLAEATQGKDGKSAYEIAVEHGYTGTEQEWLTSLRGPAGASAYDVAVEQGYTGTETEWVASLQGTDGKSAYESAVDGGFTGTEEEFNTSLAQPKGKSGGVFITDITPQSVSENVGNKVMSADGFSLVSASSTTKAVTVAVTAITGHTNYRPVVKVNGVTVTLTAKADAPLWTGTANITLADPAEGETNVVITAEHEDGASATSTVAMDTPAVVLTGVFTGNYPGTQTELKAGDTMSIAITTDQPVVAYEIENSGAFAAKSGTLTSGTTHTITGVAIADRGNTAAMHGFRVRVRKASGSWSNWFDSSTVGSTEKTHVVKLNNLKPTVTIGAVTYPAGQGAIKGGESAQVANTLANFDTVSYTSGNGQLTVANPTQSEANKVVTYLAGTYNDSTNNFTITANRAANGSSTTASTVVKIANVDVAATITYAAPRLRSGGNNGTVAQQHTITLTATQALTDPPSMNVPSGTWETAAWQPDAARKVWTRKLIVHDNDSKGQFDYNNVVLKGLSGRVVSTLAGGGTYVIGGFVFRTLTVPAYPNRSTEIGTVVADTSKLRCSNLSKGASGSLNFTYQAATTDAVDRYSITGGDTWYNCDAANAVSNTSGLMQIELEEVV</sequence>
<dbReference type="KEGG" id="vg:26643693"/>
<reference evidence="1 2" key="1">
    <citation type="journal article" date="2011" name="Microbiology">
        <title>The Pseudomonas aeruginosa generalized transducing phage phiPA3 is a new member of the phiKZ-like group of 'jumbo' phages, and infects model laboratory strains and clinical isolates from cystic fibrosis patients.</title>
        <authorList>
            <person name="Monson R."/>
            <person name="Foulds I."/>
            <person name="Foweraker J."/>
            <person name="Welch M."/>
            <person name="Salmond G.P."/>
        </authorList>
    </citation>
    <scope>NUCLEOTIDE SEQUENCE [LARGE SCALE GENOMIC DNA]</scope>
</reference>
<dbReference type="OrthoDB" id="628at10239"/>
<dbReference type="Proteomes" id="UP000008388">
    <property type="component" value="Segment"/>
</dbReference>
<name>F8SK38_BPPA3</name>
<evidence type="ECO:0000313" key="1">
    <source>
        <dbReference type="EMBL" id="AEH03588.1"/>
    </source>
</evidence>
<evidence type="ECO:0000313" key="2">
    <source>
        <dbReference type="Proteomes" id="UP000008388"/>
    </source>
</evidence>
<dbReference type="RefSeq" id="YP_009217244.1">
    <property type="nucleotide sequence ID" value="NC_028999.1"/>
</dbReference>
<gene>
    <name evidence="1" type="primary">165</name>
</gene>
<organism evidence="1 2">
    <name type="scientific">Pseudomonas phage PhiPA3</name>
    <name type="common">Pseudomonas aeruginosa phage PhiPA3</name>
    <dbReference type="NCBI Taxonomy" id="998086"/>
    <lineage>
        <taxon>Viruses</taxon>
        <taxon>Duplodnaviria</taxon>
        <taxon>Heunggongvirae</taxon>
        <taxon>Uroviricota</taxon>
        <taxon>Caudoviricetes</taxon>
        <taxon>Chimalliviridae</taxon>
        <taxon>Miltoncavirus</taxon>
        <taxon>Miltoncavirus PhiPA3</taxon>
    </lineage>
</organism>
<keyword evidence="2" id="KW-1185">Reference proteome</keyword>
<dbReference type="GeneID" id="26643693"/>
<accession>F8SK38</accession>
<organismHost>
    <name type="scientific">Pseudomonas aeruginosa</name>
    <dbReference type="NCBI Taxonomy" id="287"/>
</organismHost>